<organism evidence="2 3">
    <name type="scientific">Solirubrum puertoriconensis</name>
    <dbReference type="NCBI Taxonomy" id="1751427"/>
    <lineage>
        <taxon>Bacteria</taxon>
        <taxon>Pseudomonadati</taxon>
        <taxon>Bacteroidota</taxon>
        <taxon>Cytophagia</taxon>
        <taxon>Cytophagales</taxon>
    </lineage>
</organism>
<comment type="caution">
    <text evidence="2">The sequence shown here is derived from an EMBL/GenBank/DDBJ whole genome shotgun (WGS) entry which is preliminary data.</text>
</comment>
<sequence>MTDAVRKQLEAQGVKLDKKGRTKATSAAPAPPKPVTRSETLPAEVVRSEAAKQAESKVFRALPPAFAVATGINGRVVFTNCPPRLIAALRQLAADHGVRELALQLSACDLGKN</sequence>
<dbReference type="EMBL" id="LNAL01000008">
    <property type="protein sequence ID" value="KUG06901.1"/>
    <property type="molecule type" value="Genomic_DNA"/>
</dbReference>
<dbReference type="Proteomes" id="UP000054223">
    <property type="component" value="Unassembled WGS sequence"/>
</dbReference>
<reference evidence="2 3" key="1">
    <citation type="submission" date="2015-11" db="EMBL/GenBank/DDBJ databases">
        <title>Solirubrum puertoriconensis gen. nov. an environmental bacteria isolated in Puerto Rico.</title>
        <authorList>
            <person name="Cuebas-Irizarry M.F."/>
            <person name="Montalvo-Rodriguez R."/>
        </authorList>
    </citation>
    <scope>NUCLEOTIDE SEQUENCE [LARGE SCALE GENOMIC DNA]</scope>
    <source>
        <strain evidence="2 3">MC1A</strain>
    </source>
</reference>
<accession>A0A9X0HJ99</accession>
<feature type="compositionally biased region" description="Basic and acidic residues" evidence="1">
    <location>
        <begin position="1"/>
        <end position="19"/>
    </location>
</feature>
<feature type="region of interest" description="Disordered" evidence="1">
    <location>
        <begin position="1"/>
        <end position="43"/>
    </location>
</feature>
<name>A0A9X0HJ99_SOLP1</name>
<evidence type="ECO:0000256" key="1">
    <source>
        <dbReference type="SAM" id="MobiDB-lite"/>
    </source>
</evidence>
<dbReference type="AlphaFoldDB" id="A0A9X0HJ99"/>
<proteinExistence type="predicted"/>
<evidence type="ECO:0000313" key="2">
    <source>
        <dbReference type="EMBL" id="KUG06901.1"/>
    </source>
</evidence>
<evidence type="ECO:0000313" key="3">
    <source>
        <dbReference type="Proteomes" id="UP000054223"/>
    </source>
</evidence>
<dbReference type="OrthoDB" id="9996523at2"/>
<keyword evidence="3" id="KW-1185">Reference proteome</keyword>
<dbReference type="RefSeq" id="WP_059072595.1">
    <property type="nucleotide sequence ID" value="NZ_LNAL01000008.1"/>
</dbReference>
<gene>
    <name evidence="2" type="ORF">ASU33_06135</name>
</gene>
<protein>
    <submittedName>
        <fullName evidence="2">Uncharacterized protein</fullName>
    </submittedName>
</protein>